<evidence type="ECO:0000313" key="1">
    <source>
        <dbReference type="EMBL" id="RJP17298.1"/>
    </source>
</evidence>
<gene>
    <name evidence="1" type="ORF">C4520_17065</name>
</gene>
<proteinExistence type="predicted"/>
<accession>A0A3A4N640</accession>
<sequence length="406" mass="45389">MQISIPHKNSPLEHVTRAAGWSTKRAATVAFVSVIVYLLLIAYQVAPYGYNLTSLIRVGSTNPFYDPAILGDGVVVFNDPKSGGDGYDGQFYLYMIKGLLMGEDGISNPFRYQRILYPVVVYLFALGQPGLIPISMPLVNLLAISISSLLLWKLVRDFGLRPKYLFLYTLNIGFLVAVFYDVATPLCISLVVASIYFLVRERLWLASAMMALSLLTQENGAIVLAVVTGWLLAQRNLRGAIVFSCSVVPWTVWQLFLWLREGKLPFIMSGNHFRPPFAGMISYISAFEWAGDWQHMLRDASVFPMMLFVTVLLVVSVFEMKRNPQVFTLLLVVHALVGVCFNKEQIWSSTISSPARALAGVFPFLVICYAQNPSRRLLLLIVLSVLLSLMGIARILLMPSHPYFVT</sequence>
<dbReference type="Proteomes" id="UP000265882">
    <property type="component" value="Unassembled WGS sequence"/>
</dbReference>
<comment type="caution">
    <text evidence="1">The sequence shown here is derived from an EMBL/GenBank/DDBJ whole genome shotgun (WGS) entry which is preliminary data.</text>
</comment>
<name>A0A3A4N640_ABYX5</name>
<evidence type="ECO:0000313" key="2">
    <source>
        <dbReference type="Proteomes" id="UP000265882"/>
    </source>
</evidence>
<evidence type="ECO:0008006" key="3">
    <source>
        <dbReference type="Google" id="ProtNLM"/>
    </source>
</evidence>
<protein>
    <recommendedName>
        <fullName evidence="3">Glycosyltransferase RgtA/B/C/D-like domain-containing protein</fullName>
    </recommendedName>
</protein>
<reference evidence="1 2" key="1">
    <citation type="journal article" date="2017" name="ISME J.">
        <title>Energy and carbon metabolisms in a deep terrestrial subsurface fluid microbial community.</title>
        <authorList>
            <person name="Momper L."/>
            <person name="Jungbluth S.P."/>
            <person name="Lee M.D."/>
            <person name="Amend J.P."/>
        </authorList>
    </citation>
    <scope>NUCLEOTIDE SEQUENCE [LARGE SCALE GENOMIC DNA]</scope>
    <source>
        <strain evidence="1">SURF_5</strain>
    </source>
</reference>
<dbReference type="AlphaFoldDB" id="A0A3A4N640"/>
<dbReference type="EMBL" id="QZKU01000116">
    <property type="protein sequence ID" value="RJP17298.1"/>
    <property type="molecule type" value="Genomic_DNA"/>
</dbReference>
<organism evidence="1 2">
    <name type="scientific">Abyssobacteria bacterium (strain SURF_5)</name>
    <dbReference type="NCBI Taxonomy" id="2093360"/>
    <lineage>
        <taxon>Bacteria</taxon>
        <taxon>Pseudomonadati</taxon>
        <taxon>Candidatus Hydrogenedentota</taxon>
        <taxon>Candidatus Abyssobacteria</taxon>
    </lineage>
</organism>